<gene>
    <name evidence="2" type="ORF">FHR90_002227</name>
</gene>
<dbReference type="GO" id="GO:0016040">
    <property type="term" value="F:glutamate synthase (NADH) activity"/>
    <property type="evidence" value="ECO:0007669"/>
    <property type="project" value="UniProtKB-EC"/>
</dbReference>
<feature type="domain" description="4Fe-4S ferredoxin-type" evidence="1">
    <location>
        <begin position="29"/>
        <end position="59"/>
    </location>
</feature>
<dbReference type="InterPro" id="IPR028261">
    <property type="entry name" value="DPD_II"/>
</dbReference>
<dbReference type="PANTHER" id="PTHR42783:SF3">
    <property type="entry name" value="GLUTAMATE SYNTHASE [NADPH] SMALL CHAIN-RELATED"/>
    <property type="match status" value="1"/>
</dbReference>
<dbReference type="PRINTS" id="PR00419">
    <property type="entry name" value="ADXRDTASE"/>
</dbReference>
<evidence type="ECO:0000313" key="3">
    <source>
        <dbReference type="Proteomes" id="UP000557688"/>
    </source>
</evidence>
<dbReference type="PROSITE" id="PS51379">
    <property type="entry name" value="4FE4S_FER_2"/>
    <property type="match status" value="1"/>
</dbReference>
<dbReference type="EMBL" id="JACHXV010000007">
    <property type="protein sequence ID" value="MBB3174386.1"/>
    <property type="molecule type" value="Genomic_DNA"/>
</dbReference>
<protein>
    <submittedName>
        <fullName evidence="2">Glutamate synthase (NADPH/NADH) small chain</fullName>
        <ecNumber evidence="2">1.4.1.13</ecNumber>
        <ecNumber evidence="2">1.4.1.14</ecNumber>
    </submittedName>
</protein>
<dbReference type="Pfam" id="PF14691">
    <property type="entry name" value="Fer4_20"/>
    <property type="match status" value="1"/>
</dbReference>
<reference evidence="2 3" key="1">
    <citation type="submission" date="2020-08" db="EMBL/GenBank/DDBJ databases">
        <title>Genomic Encyclopedia of Type Strains, Phase III (KMG-III): the genomes of soil and plant-associated and newly described type strains.</title>
        <authorList>
            <person name="Whitman W."/>
        </authorList>
    </citation>
    <scope>NUCLEOTIDE SEQUENCE [LARGE SCALE GENOMIC DNA]</scope>
    <source>
        <strain evidence="2 3">CECT 8088</strain>
    </source>
</reference>
<dbReference type="GO" id="GO:0051536">
    <property type="term" value="F:iron-sulfur cluster binding"/>
    <property type="evidence" value="ECO:0007669"/>
    <property type="project" value="InterPro"/>
</dbReference>
<organism evidence="2 3">
    <name type="scientific">Endobacter medicaginis</name>
    <dbReference type="NCBI Taxonomy" id="1181271"/>
    <lineage>
        <taxon>Bacteria</taxon>
        <taxon>Pseudomonadati</taxon>
        <taxon>Pseudomonadota</taxon>
        <taxon>Alphaproteobacteria</taxon>
        <taxon>Acetobacterales</taxon>
        <taxon>Acetobacteraceae</taxon>
        <taxon>Endobacter</taxon>
    </lineage>
</organism>
<dbReference type="RefSeq" id="WP_183275249.1">
    <property type="nucleotide sequence ID" value="NZ_JACHXV010000007.1"/>
</dbReference>
<keyword evidence="3" id="KW-1185">Reference proteome</keyword>
<dbReference type="GO" id="GO:0004355">
    <property type="term" value="F:glutamate synthase (NADPH) activity"/>
    <property type="evidence" value="ECO:0007669"/>
    <property type="project" value="UniProtKB-EC"/>
</dbReference>
<sequence>MHARIEAGRLDAATLARNFADAHAPLTPARAAVEADRCYYCYDAPCIEACPTGIDIPGFIRRIAAHDLKGAGETILSANILGGSCARVCPTEILCEGACVRTLAGDGAVEIGALQRHATDHVMERGLQPFSRAPFTGRRIAIVGAGPAGLACAHALAMRGHGVTIFEARPRPGGLNEYGVAAYKLAGDFAQEEIAWLLGIGGIELAYDHPIASPAALSTLRATHDAVFLALGHGGVRALSAGANEFPGESLGGVEDAVAFIARLRSAADKASVPVGDRVVVIGGGNTAIDAAMQASRLGAREVTMLYRRGPGDMSATAFEREWAQTSGIQILFDAVPHSFDADDDEPGHVAAVNVFVRGEPRVIAADMVLKAIGQFYDAPLGDTLALESGRIAVDPEGRTSLQGVYAGGDCTKGADLTVVAVADGKRAAIAIHTDLMQPGS</sequence>
<name>A0A839UX85_9PROT</name>
<evidence type="ECO:0000313" key="2">
    <source>
        <dbReference type="EMBL" id="MBB3174386.1"/>
    </source>
</evidence>
<dbReference type="Proteomes" id="UP000557688">
    <property type="component" value="Unassembled WGS sequence"/>
</dbReference>
<dbReference type="Gene3D" id="3.50.50.60">
    <property type="entry name" value="FAD/NAD(P)-binding domain"/>
    <property type="match status" value="2"/>
</dbReference>
<dbReference type="InterPro" id="IPR009051">
    <property type="entry name" value="Helical_ferredxn"/>
</dbReference>
<dbReference type="InterPro" id="IPR036188">
    <property type="entry name" value="FAD/NAD-bd_sf"/>
</dbReference>
<evidence type="ECO:0000259" key="1">
    <source>
        <dbReference type="PROSITE" id="PS51379"/>
    </source>
</evidence>
<dbReference type="AlphaFoldDB" id="A0A839UX85"/>
<dbReference type="SUPFAM" id="SSF46548">
    <property type="entry name" value="alpha-helical ferredoxin"/>
    <property type="match status" value="1"/>
</dbReference>
<accession>A0A839UX85</accession>
<dbReference type="SUPFAM" id="SSF51971">
    <property type="entry name" value="Nucleotide-binding domain"/>
    <property type="match status" value="1"/>
</dbReference>
<comment type="caution">
    <text evidence="2">The sequence shown here is derived from an EMBL/GenBank/DDBJ whole genome shotgun (WGS) entry which is preliminary data.</text>
</comment>
<dbReference type="InterPro" id="IPR023753">
    <property type="entry name" value="FAD/NAD-binding_dom"/>
</dbReference>
<dbReference type="InterPro" id="IPR017896">
    <property type="entry name" value="4Fe4S_Fe-S-bd"/>
</dbReference>
<keyword evidence="2" id="KW-0560">Oxidoreductase</keyword>
<dbReference type="Pfam" id="PF07992">
    <property type="entry name" value="Pyr_redox_2"/>
    <property type="match status" value="1"/>
</dbReference>
<dbReference type="PANTHER" id="PTHR42783">
    <property type="entry name" value="GLUTAMATE SYNTHASE [NADPH] SMALL CHAIN"/>
    <property type="match status" value="1"/>
</dbReference>
<dbReference type="Gene3D" id="1.10.1060.10">
    <property type="entry name" value="Alpha-helical ferredoxin"/>
    <property type="match status" value="1"/>
</dbReference>
<proteinExistence type="predicted"/>
<dbReference type="EC" id="1.4.1.14" evidence="2"/>
<dbReference type="EC" id="1.4.1.13" evidence="2"/>